<comment type="caution">
    <text evidence="2">The sequence shown here is derived from an EMBL/GenBank/DDBJ whole genome shotgun (WGS) entry which is preliminary data.</text>
</comment>
<evidence type="ECO:0000256" key="1">
    <source>
        <dbReference type="SAM" id="Phobius"/>
    </source>
</evidence>
<keyword evidence="1" id="KW-0812">Transmembrane</keyword>
<gene>
    <name evidence="2" type="ORF">ACFP3U_17765</name>
</gene>
<feature type="transmembrane region" description="Helical" evidence="1">
    <location>
        <begin position="7"/>
        <end position="27"/>
    </location>
</feature>
<organism evidence="2 3">
    <name type="scientific">Kitasatospora misakiensis</name>
    <dbReference type="NCBI Taxonomy" id="67330"/>
    <lineage>
        <taxon>Bacteria</taxon>
        <taxon>Bacillati</taxon>
        <taxon>Actinomycetota</taxon>
        <taxon>Actinomycetes</taxon>
        <taxon>Kitasatosporales</taxon>
        <taxon>Streptomycetaceae</taxon>
        <taxon>Kitasatospora</taxon>
    </lineage>
</organism>
<keyword evidence="3" id="KW-1185">Reference proteome</keyword>
<dbReference type="Proteomes" id="UP001595975">
    <property type="component" value="Unassembled WGS sequence"/>
</dbReference>
<protein>
    <submittedName>
        <fullName evidence="2">Uncharacterized protein</fullName>
    </submittedName>
</protein>
<name>A0ABW0X8H2_9ACTN</name>
<keyword evidence="1" id="KW-1133">Transmembrane helix</keyword>
<evidence type="ECO:0000313" key="3">
    <source>
        <dbReference type="Proteomes" id="UP001595975"/>
    </source>
</evidence>
<proteinExistence type="predicted"/>
<keyword evidence="1" id="KW-0472">Membrane</keyword>
<evidence type="ECO:0000313" key="2">
    <source>
        <dbReference type="EMBL" id="MFC5664825.1"/>
    </source>
</evidence>
<sequence length="55" mass="6247">MDSILNNWLLAGAGVLGILFYVVKGVLDQVPSVLESWSTVRRAWRRANEDEDEQE</sequence>
<dbReference type="EMBL" id="JBHSOF010000021">
    <property type="protein sequence ID" value="MFC5664825.1"/>
    <property type="molecule type" value="Genomic_DNA"/>
</dbReference>
<accession>A0ABW0X8H2</accession>
<dbReference type="RefSeq" id="WP_380226515.1">
    <property type="nucleotide sequence ID" value="NZ_JBHSOF010000021.1"/>
</dbReference>
<reference evidence="3" key="1">
    <citation type="journal article" date="2019" name="Int. J. Syst. Evol. Microbiol.">
        <title>The Global Catalogue of Microorganisms (GCM) 10K type strain sequencing project: providing services to taxonomists for standard genome sequencing and annotation.</title>
        <authorList>
            <consortium name="The Broad Institute Genomics Platform"/>
            <consortium name="The Broad Institute Genome Sequencing Center for Infectious Disease"/>
            <person name="Wu L."/>
            <person name="Ma J."/>
        </authorList>
    </citation>
    <scope>NUCLEOTIDE SEQUENCE [LARGE SCALE GENOMIC DNA]</scope>
    <source>
        <strain evidence="3">CGMCC 4.1437</strain>
    </source>
</reference>